<organism evidence="1">
    <name type="scientific">viral metagenome</name>
    <dbReference type="NCBI Taxonomy" id="1070528"/>
    <lineage>
        <taxon>unclassified sequences</taxon>
        <taxon>metagenomes</taxon>
        <taxon>organismal metagenomes</taxon>
    </lineage>
</organism>
<evidence type="ECO:0000313" key="1">
    <source>
        <dbReference type="EMBL" id="QJA93594.1"/>
    </source>
</evidence>
<reference evidence="1" key="1">
    <citation type="submission" date="2020-03" db="EMBL/GenBank/DDBJ databases">
        <title>The deep terrestrial virosphere.</title>
        <authorList>
            <person name="Holmfeldt K."/>
            <person name="Nilsson E."/>
            <person name="Simone D."/>
            <person name="Lopez-Fernandez M."/>
            <person name="Wu X."/>
            <person name="de Brujin I."/>
            <person name="Lundin D."/>
            <person name="Andersson A."/>
            <person name="Bertilsson S."/>
            <person name="Dopson M."/>
        </authorList>
    </citation>
    <scope>NUCLEOTIDE SEQUENCE</scope>
    <source>
        <strain evidence="1">MM415B04179</strain>
    </source>
</reference>
<dbReference type="EMBL" id="MT143162">
    <property type="protein sequence ID" value="QJA93594.1"/>
    <property type="molecule type" value="Genomic_DNA"/>
</dbReference>
<gene>
    <name evidence="1" type="ORF">MM415B04179_0002</name>
</gene>
<protein>
    <recommendedName>
        <fullName evidence="2">WLM domain-containing protein</fullName>
    </recommendedName>
</protein>
<proteinExistence type="predicted"/>
<name>A0A6M3LJW4_9ZZZZ</name>
<sequence length="115" mass="13114">MAVSQCSGESWVDKPLSAEKFFAIVDDVDFEVDWYCSVFNVRMPKLVRQTQGKGRSFGGSYNPKLKSINYTKPYQGVILHELAHHIAREQGLTSSHEHHNAEFGRVLQEMIDMVL</sequence>
<dbReference type="AlphaFoldDB" id="A0A6M3LJW4"/>
<accession>A0A6M3LJW4</accession>
<evidence type="ECO:0008006" key="2">
    <source>
        <dbReference type="Google" id="ProtNLM"/>
    </source>
</evidence>